<sequence length="550" mass="61936">MLDTLPEAQLPPIFSAFQAAEKEVQHTRSLVAKIDFAARKQTFEAALRAAEISREVSVWLETGTRCTENVCDWLPVLWQVGVEKGLNRKLVRECLSFCEEVNRRLVPPRAVAEEWDSLETELVVTNTSGDLAFSLGACPLSHAIAWMWLELLVSTLAESESEDQEVLDEELLDHVRSSTSFRLLQEFVEAQYDQEEELAVVSGIVISHGPGRWSPSRRQAFTRLHKLLYAPIIQAFRESPTYASFQTLVTDAPSLLPTLLEVTRRRVHDNIRSRALRIQWEPAAKILAEWGTVDDVLKLDCTLADVPMDSRVLAARLALFQRLTNEQDASEDTVWLGKKLLKHAVVGCWRQIAEAFPGWDDAWDWLDVVIQDGQLAKRTTVATADTAMWELTDDLKHEFSTRLRSPATAVVADVYTAAAKRRFQESKHSKRGLAYDVQRCLTLFTQCRIDDKPVREQIDAELVVQHALGNDYLATVDGVFDALHDGSVPYSHQADTDEHPSNRTQDPSIRVALHALRDVLLGTWDTGHKRSCSADASSEKCAKKARTRSM</sequence>
<dbReference type="AlphaFoldDB" id="S8DV01"/>
<dbReference type="EMBL" id="KE504181">
    <property type="protein sequence ID" value="EPS96996.1"/>
    <property type="molecule type" value="Genomic_DNA"/>
</dbReference>
<name>S8DV01_FOMSC</name>
<accession>S8DV01</accession>
<proteinExistence type="predicted"/>
<dbReference type="Proteomes" id="UP000015241">
    <property type="component" value="Unassembled WGS sequence"/>
</dbReference>
<dbReference type="eggNOG" id="ENOG502RD5B">
    <property type="taxonomic scope" value="Eukaryota"/>
</dbReference>
<protein>
    <submittedName>
        <fullName evidence="1">Uncharacterized protein</fullName>
    </submittedName>
</protein>
<keyword evidence="2" id="KW-1185">Reference proteome</keyword>
<dbReference type="HOGENOM" id="CLU_495250_0_0_1"/>
<evidence type="ECO:0000313" key="1">
    <source>
        <dbReference type="EMBL" id="EPS96996.1"/>
    </source>
</evidence>
<dbReference type="OrthoDB" id="3269196at2759"/>
<dbReference type="InParanoid" id="S8DV01"/>
<reference evidence="1 2" key="1">
    <citation type="journal article" date="2012" name="Science">
        <title>The Paleozoic origin of enzymatic lignin decomposition reconstructed from 31 fungal genomes.</title>
        <authorList>
            <person name="Floudas D."/>
            <person name="Binder M."/>
            <person name="Riley R."/>
            <person name="Barry K."/>
            <person name="Blanchette R.A."/>
            <person name="Henrissat B."/>
            <person name="Martinez A.T."/>
            <person name="Otillar R."/>
            <person name="Spatafora J.W."/>
            <person name="Yadav J.S."/>
            <person name="Aerts A."/>
            <person name="Benoit I."/>
            <person name="Boyd A."/>
            <person name="Carlson A."/>
            <person name="Copeland A."/>
            <person name="Coutinho P.M."/>
            <person name="de Vries R.P."/>
            <person name="Ferreira P."/>
            <person name="Findley K."/>
            <person name="Foster B."/>
            <person name="Gaskell J."/>
            <person name="Glotzer D."/>
            <person name="Gorecki P."/>
            <person name="Heitman J."/>
            <person name="Hesse C."/>
            <person name="Hori C."/>
            <person name="Igarashi K."/>
            <person name="Jurgens J.A."/>
            <person name="Kallen N."/>
            <person name="Kersten P."/>
            <person name="Kohler A."/>
            <person name="Kuees U."/>
            <person name="Kumar T.K.A."/>
            <person name="Kuo A."/>
            <person name="LaButti K."/>
            <person name="Larrondo L.F."/>
            <person name="Lindquist E."/>
            <person name="Ling A."/>
            <person name="Lombard V."/>
            <person name="Lucas S."/>
            <person name="Lundell T."/>
            <person name="Martin R."/>
            <person name="McLaughlin D.J."/>
            <person name="Morgenstern I."/>
            <person name="Morin E."/>
            <person name="Murat C."/>
            <person name="Nagy L.G."/>
            <person name="Nolan M."/>
            <person name="Ohm R.A."/>
            <person name="Patyshakuliyeva A."/>
            <person name="Rokas A."/>
            <person name="Ruiz-Duenas F.J."/>
            <person name="Sabat G."/>
            <person name="Salamov A."/>
            <person name="Samejima M."/>
            <person name="Schmutz J."/>
            <person name="Slot J.C."/>
            <person name="St John F."/>
            <person name="Stenlid J."/>
            <person name="Sun H."/>
            <person name="Sun S."/>
            <person name="Syed K."/>
            <person name="Tsang A."/>
            <person name="Wiebenga A."/>
            <person name="Young D."/>
            <person name="Pisabarro A."/>
            <person name="Eastwood D.C."/>
            <person name="Martin F."/>
            <person name="Cullen D."/>
            <person name="Grigoriev I.V."/>
            <person name="Hibbett D.S."/>
        </authorList>
    </citation>
    <scope>NUCLEOTIDE SEQUENCE</scope>
    <source>
        <strain evidence="2">FP-58527</strain>
    </source>
</reference>
<gene>
    <name evidence="1" type="ORF">FOMPIDRAFT_1052850</name>
</gene>
<evidence type="ECO:0000313" key="2">
    <source>
        <dbReference type="Proteomes" id="UP000015241"/>
    </source>
</evidence>
<organism evidence="1 2">
    <name type="scientific">Fomitopsis schrenkii</name>
    <name type="common">Brown rot fungus</name>
    <dbReference type="NCBI Taxonomy" id="2126942"/>
    <lineage>
        <taxon>Eukaryota</taxon>
        <taxon>Fungi</taxon>
        <taxon>Dikarya</taxon>
        <taxon>Basidiomycota</taxon>
        <taxon>Agaricomycotina</taxon>
        <taxon>Agaricomycetes</taxon>
        <taxon>Polyporales</taxon>
        <taxon>Fomitopsis</taxon>
    </lineage>
</organism>